<proteinExistence type="predicted"/>
<keyword evidence="1" id="KW-0812">Transmembrane</keyword>
<reference evidence="2" key="1">
    <citation type="submission" date="2018-02" db="EMBL/GenBank/DDBJ databases">
        <title>Rhizophora mucronata_Transcriptome.</title>
        <authorList>
            <person name="Meera S.P."/>
            <person name="Sreeshan A."/>
            <person name="Augustine A."/>
        </authorList>
    </citation>
    <scope>NUCLEOTIDE SEQUENCE</scope>
    <source>
        <tissue evidence="2">Leaf</tissue>
    </source>
</reference>
<protein>
    <submittedName>
        <fullName evidence="2">Uncharacterized protein MANES_17G016400</fullName>
    </submittedName>
</protein>
<name>A0A2P2J4C4_RHIMU</name>
<accession>A0A2P2J4C4</accession>
<keyword evidence="1" id="KW-0472">Membrane</keyword>
<dbReference type="EMBL" id="GGEC01007836">
    <property type="protein sequence ID" value="MBW88319.1"/>
    <property type="molecule type" value="Transcribed_RNA"/>
</dbReference>
<sequence>MHGQPTATGRRDSRRGHRRPILRWVPSIRPKGLPKRGPEFTETVTRGISPVILREVLSRFGLGLRVLIIIPEKLLITDSSNFNKTAPERRNLVRAEVVGGFAIGAKINRLIIAAVAIIGVIIIFVIKIGEVATGEEEIQLLGTPWAIGLRPNLSNFISIVVVPTAAVVPLVPFLNGHKRLSAAVAIHVHVVEVIQVRRNRGRLRQLVIPPAQDWPLLATPPKTAPRRRQ</sequence>
<dbReference type="AlphaFoldDB" id="A0A2P2J4C4"/>
<evidence type="ECO:0000256" key="1">
    <source>
        <dbReference type="SAM" id="Phobius"/>
    </source>
</evidence>
<feature type="transmembrane region" description="Helical" evidence="1">
    <location>
        <begin position="110"/>
        <end position="133"/>
    </location>
</feature>
<organism evidence="2">
    <name type="scientific">Rhizophora mucronata</name>
    <name type="common">Asiatic mangrove</name>
    <dbReference type="NCBI Taxonomy" id="61149"/>
    <lineage>
        <taxon>Eukaryota</taxon>
        <taxon>Viridiplantae</taxon>
        <taxon>Streptophyta</taxon>
        <taxon>Embryophyta</taxon>
        <taxon>Tracheophyta</taxon>
        <taxon>Spermatophyta</taxon>
        <taxon>Magnoliopsida</taxon>
        <taxon>eudicotyledons</taxon>
        <taxon>Gunneridae</taxon>
        <taxon>Pentapetalae</taxon>
        <taxon>rosids</taxon>
        <taxon>fabids</taxon>
        <taxon>Malpighiales</taxon>
        <taxon>Rhizophoraceae</taxon>
        <taxon>Rhizophora</taxon>
    </lineage>
</organism>
<evidence type="ECO:0000313" key="2">
    <source>
        <dbReference type="EMBL" id="MBW88319.1"/>
    </source>
</evidence>
<keyword evidence="1" id="KW-1133">Transmembrane helix</keyword>
<feature type="transmembrane region" description="Helical" evidence="1">
    <location>
        <begin position="153"/>
        <end position="174"/>
    </location>
</feature>